<protein>
    <submittedName>
        <fullName evidence="3">Uncharacterized protein</fullName>
    </submittedName>
</protein>
<comment type="similarity">
    <text evidence="1">Belongs to the CpcT/CpeT biliprotein lyase family.</text>
</comment>
<dbReference type="Pfam" id="PF06206">
    <property type="entry name" value="CpeT"/>
    <property type="match status" value="1"/>
</dbReference>
<gene>
    <name evidence="3" type="ORF">RMAR00112_LOCUS23681</name>
</gene>
<proteinExistence type="inferred from homology"/>
<evidence type="ECO:0000256" key="2">
    <source>
        <dbReference type="ARBA" id="ARBA00023239"/>
    </source>
</evidence>
<dbReference type="PANTHER" id="PTHR35137">
    <property type="entry name" value="CHROMOPHORE LYASE CRL, CHLOROPLASTIC"/>
    <property type="match status" value="1"/>
</dbReference>
<dbReference type="InterPro" id="IPR010404">
    <property type="entry name" value="CpcT/CpeT"/>
</dbReference>
<dbReference type="CDD" id="cd16338">
    <property type="entry name" value="CpcT"/>
    <property type="match status" value="1"/>
</dbReference>
<evidence type="ECO:0000313" key="3">
    <source>
        <dbReference type="EMBL" id="CAE0055650.1"/>
    </source>
</evidence>
<dbReference type="InterPro" id="IPR038672">
    <property type="entry name" value="CpcT/CpeT_sf"/>
</dbReference>
<dbReference type="GO" id="GO:0016829">
    <property type="term" value="F:lyase activity"/>
    <property type="evidence" value="ECO:0007669"/>
    <property type="project" value="UniProtKB-KW"/>
</dbReference>
<dbReference type="HAMAP" id="MF_01460">
    <property type="entry name" value="Chrphore_lyase_CpxT"/>
    <property type="match status" value="1"/>
</dbReference>
<dbReference type="PANTHER" id="PTHR35137:SF1">
    <property type="entry name" value="CHROMOPHORE LYASE CRL, CHLOROPLASTIC"/>
    <property type="match status" value="1"/>
</dbReference>
<accession>A0A7S2ZZL7</accession>
<dbReference type="AlphaFoldDB" id="A0A7S2ZZL7"/>
<organism evidence="3">
    <name type="scientific">Rhodosorus marinus</name>
    <dbReference type="NCBI Taxonomy" id="101924"/>
    <lineage>
        <taxon>Eukaryota</taxon>
        <taxon>Rhodophyta</taxon>
        <taxon>Stylonematophyceae</taxon>
        <taxon>Stylonematales</taxon>
        <taxon>Stylonemataceae</taxon>
        <taxon>Rhodosorus</taxon>
    </lineage>
</organism>
<sequence>MAFVSGLGFGIGSRRSAQVRDRGRARMAYQPPGARDLAKALCGHWSNRDQAWENSAIWAHIHQFHVPIPDGVVDGIGILSESFYDYNYGSKEPYLTFITGFTEHEDGYVVGRKYKLEQPVEFRSATRNRELLELIKPNSVVKLESEKSLNCASHWTYDFGSKTWRGGTRPGRKCIVVREGTETFLDGNYELGEKKLITMDVGRDFETEEIVWGSVGGPFDFDKVESFADLVVEPSPERELSAP</sequence>
<keyword evidence="2" id="KW-0456">Lyase</keyword>
<evidence type="ECO:0000256" key="1">
    <source>
        <dbReference type="ARBA" id="ARBA00008206"/>
    </source>
</evidence>
<dbReference type="EMBL" id="HBHW01030581">
    <property type="protein sequence ID" value="CAE0055650.1"/>
    <property type="molecule type" value="Transcribed_RNA"/>
</dbReference>
<reference evidence="3" key="1">
    <citation type="submission" date="2021-01" db="EMBL/GenBank/DDBJ databases">
        <authorList>
            <person name="Corre E."/>
            <person name="Pelletier E."/>
            <person name="Niang G."/>
            <person name="Scheremetjew M."/>
            <person name="Finn R."/>
            <person name="Kale V."/>
            <person name="Holt S."/>
            <person name="Cochrane G."/>
            <person name="Meng A."/>
            <person name="Brown T."/>
            <person name="Cohen L."/>
        </authorList>
    </citation>
    <scope>NUCLEOTIDE SEQUENCE</scope>
    <source>
        <strain evidence="3">CCMP 769</strain>
    </source>
</reference>
<name>A0A7S2ZZL7_9RHOD</name>
<dbReference type="Gene3D" id="2.40.128.590">
    <property type="entry name" value="CpcT/CpeT domain"/>
    <property type="match status" value="1"/>
</dbReference>